<sequence>MLLINQRLNCKPIFFLKNRLYLNIRSLKERSKSGRVQKTLIIGENMIYINKNCWSAFSSVFEKMFFFSNFTKSRMDEIPLKDINASTFIKLLNVIYPCQKDVSRENV</sequence>
<evidence type="ECO:0000313" key="3">
    <source>
        <dbReference type="WBParaSite" id="PTRK_0001214050.1"/>
    </source>
</evidence>
<dbReference type="Gene3D" id="3.30.710.10">
    <property type="entry name" value="Potassium Channel Kv1.1, Chain A"/>
    <property type="match status" value="1"/>
</dbReference>
<organism evidence="2 3">
    <name type="scientific">Parastrongyloides trichosuri</name>
    <name type="common">Possum-specific nematode worm</name>
    <dbReference type="NCBI Taxonomy" id="131310"/>
    <lineage>
        <taxon>Eukaryota</taxon>
        <taxon>Metazoa</taxon>
        <taxon>Ecdysozoa</taxon>
        <taxon>Nematoda</taxon>
        <taxon>Chromadorea</taxon>
        <taxon>Rhabditida</taxon>
        <taxon>Tylenchina</taxon>
        <taxon>Panagrolaimomorpha</taxon>
        <taxon>Strongyloidoidea</taxon>
        <taxon>Strongyloididae</taxon>
        <taxon>Parastrongyloides</taxon>
    </lineage>
</organism>
<name>A0A0N4ZU75_PARTI</name>
<evidence type="ECO:0000313" key="2">
    <source>
        <dbReference type="Proteomes" id="UP000038045"/>
    </source>
</evidence>
<dbReference type="PANTHER" id="PTHR22744">
    <property type="entry name" value="HELIX LOOP HELIX PROTEIN 21-RELATED"/>
    <property type="match status" value="1"/>
</dbReference>
<accession>A0A0N4ZU75</accession>
<dbReference type="CDD" id="cd18186">
    <property type="entry name" value="BTB_POZ_ZBTB_KLHL-like"/>
    <property type="match status" value="1"/>
</dbReference>
<protein>
    <submittedName>
        <fullName evidence="3">BTB domain-containing protein</fullName>
    </submittedName>
</protein>
<proteinExistence type="predicted"/>
<dbReference type="SUPFAM" id="SSF54695">
    <property type="entry name" value="POZ domain"/>
    <property type="match status" value="1"/>
</dbReference>
<dbReference type="PANTHER" id="PTHR22744:SF14">
    <property type="entry name" value="BTB DOMAIN-CONTAINING PROTEIN-RELATED"/>
    <property type="match status" value="1"/>
</dbReference>
<evidence type="ECO:0000259" key="1">
    <source>
        <dbReference type="PROSITE" id="PS50097"/>
    </source>
</evidence>
<keyword evidence="2" id="KW-1185">Reference proteome</keyword>
<dbReference type="Proteomes" id="UP000038045">
    <property type="component" value="Unplaced"/>
</dbReference>
<dbReference type="Pfam" id="PF00651">
    <property type="entry name" value="BTB"/>
    <property type="match status" value="1"/>
</dbReference>
<dbReference type="InterPro" id="IPR000210">
    <property type="entry name" value="BTB/POZ_dom"/>
</dbReference>
<dbReference type="InterPro" id="IPR011333">
    <property type="entry name" value="SKP1/BTB/POZ_sf"/>
</dbReference>
<dbReference type="AlphaFoldDB" id="A0A0N4ZU75"/>
<dbReference type="WBParaSite" id="PTRK_0001214050.1">
    <property type="protein sequence ID" value="PTRK_0001214050.1"/>
    <property type="gene ID" value="PTRK_0001214050"/>
</dbReference>
<reference evidence="3" key="1">
    <citation type="submission" date="2017-02" db="UniProtKB">
        <authorList>
            <consortium name="WormBaseParasite"/>
        </authorList>
    </citation>
    <scope>IDENTIFICATION</scope>
</reference>
<dbReference type="PROSITE" id="PS50097">
    <property type="entry name" value="BTB"/>
    <property type="match status" value="1"/>
</dbReference>
<feature type="domain" description="BTB" evidence="1">
    <location>
        <begin position="36"/>
        <end position="104"/>
    </location>
</feature>